<dbReference type="PANTHER" id="PTHR30349:SF64">
    <property type="entry name" value="PROPHAGE INTEGRASE INTD-RELATED"/>
    <property type="match status" value="1"/>
</dbReference>
<dbReference type="SUPFAM" id="SSF56349">
    <property type="entry name" value="DNA breaking-rejoining enzymes"/>
    <property type="match status" value="1"/>
</dbReference>
<evidence type="ECO:0000259" key="8">
    <source>
        <dbReference type="PROSITE" id="PS51900"/>
    </source>
</evidence>
<proteinExistence type="inferred from homology"/>
<reference evidence="9 10" key="1">
    <citation type="submission" date="2018-03" db="EMBL/GenBank/DDBJ databases">
        <title>Draft Genome Sequences of the Obligatory Marine Myxobacteria Enhygromyxa salina SWB007.</title>
        <authorList>
            <person name="Poehlein A."/>
            <person name="Moghaddam J.A."/>
            <person name="Harms H."/>
            <person name="Alanjari M."/>
            <person name="Koenig G.M."/>
            <person name="Daniel R."/>
            <person name="Schaeberle T.F."/>
        </authorList>
    </citation>
    <scope>NUCLEOTIDE SEQUENCE [LARGE SCALE GENOMIC DNA]</scope>
    <source>
        <strain evidence="9 10">SWB007</strain>
    </source>
</reference>
<dbReference type="CDD" id="cd01189">
    <property type="entry name" value="INT_ICEBs1_C_like"/>
    <property type="match status" value="1"/>
</dbReference>
<dbReference type="InterPro" id="IPR044068">
    <property type="entry name" value="CB"/>
</dbReference>
<dbReference type="InterPro" id="IPR050090">
    <property type="entry name" value="Tyrosine_recombinase_XerCD"/>
</dbReference>
<evidence type="ECO:0000313" key="10">
    <source>
        <dbReference type="Proteomes" id="UP000238823"/>
    </source>
</evidence>
<feature type="compositionally biased region" description="Basic and acidic residues" evidence="6">
    <location>
        <begin position="361"/>
        <end position="372"/>
    </location>
</feature>
<feature type="region of interest" description="Disordered" evidence="6">
    <location>
        <begin position="360"/>
        <end position="384"/>
    </location>
</feature>
<dbReference type="Gene3D" id="1.10.150.130">
    <property type="match status" value="1"/>
</dbReference>
<evidence type="ECO:0000256" key="4">
    <source>
        <dbReference type="ARBA" id="ARBA00023172"/>
    </source>
</evidence>
<gene>
    <name evidence="9" type="primary">xerC_2</name>
    <name evidence="9" type="ORF">ENSA7_42610</name>
</gene>
<dbReference type="GO" id="GO:0003677">
    <property type="term" value="F:DNA binding"/>
    <property type="evidence" value="ECO:0007669"/>
    <property type="project" value="UniProtKB-UniRule"/>
</dbReference>
<sequence>MSVKIRPYRKGGYEVDIMIRLANGKTYRERRKSPYSSRSASLRWGRERERHLLVHGTTPAGQTTAGTDEKEVPTIAEFADRYMEGYAKANGHKPSTIDGKEQHLRSHLLPAFGNKRLDAITSEDVQRFKAKLSELSNKTINNILATLNTMLKCAVEWGEIERLPVQIKRLRVHNPSMDFYDFEEYEHLLTAARAIGPKQLGFVLLAGDAGMRAGEIRGLHWTSVDLSRRLITVERSEYRGEFTTPKHDKIRTVPMTKRLAAVLGELKQAKQALVFTGGGDVPITQQVGRTWMGHALDRAELRQHGPHTLRHTFCSHLAMRGIAARVIQQLAGHSELTTTQRYMHLSPGASEAAIAMLETPPPRRDAPARGDMLETASHRPPHTP</sequence>
<feature type="domain" description="Core-binding (CB)" evidence="8">
    <location>
        <begin position="73"/>
        <end position="155"/>
    </location>
</feature>
<evidence type="ECO:0000313" key="9">
    <source>
        <dbReference type="EMBL" id="PRQ05999.1"/>
    </source>
</evidence>
<organism evidence="9 10">
    <name type="scientific">Enhygromyxa salina</name>
    <dbReference type="NCBI Taxonomy" id="215803"/>
    <lineage>
        <taxon>Bacteria</taxon>
        <taxon>Pseudomonadati</taxon>
        <taxon>Myxococcota</taxon>
        <taxon>Polyangia</taxon>
        <taxon>Nannocystales</taxon>
        <taxon>Nannocystaceae</taxon>
        <taxon>Enhygromyxa</taxon>
    </lineage>
</organism>
<dbReference type="Gene3D" id="1.10.443.10">
    <property type="entry name" value="Intergrase catalytic core"/>
    <property type="match status" value="1"/>
</dbReference>
<protein>
    <submittedName>
        <fullName evidence="9">Tyrosine recombinase XerC</fullName>
    </submittedName>
</protein>
<keyword evidence="2" id="KW-0229">DNA integration</keyword>
<dbReference type="InterPro" id="IPR013762">
    <property type="entry name" value="Integrase-like_cat_sf"/>
</dbReference>
<evidence type="ECO:0000256" key="6">
    <source>
        <dbReference type="SAM" id="MobiDB-lite"/>
    </source>
</evidence>
<dbReference type="Pfam" id="PF00589">
    <property type="entry name" value="Phage_integrase"/>
    <property type="match status" value="1"/>
</dbReference>
<comment type="caution">
    <text evidence="9">The sequence shown here is derived from an EMBL/GenBank/DDBJ whole genome shotgun (WGS) entry which is preliminary data.</text>
</comment>
<evidence type="ECO:0000259" key="7">
    <source>
        <dbReference type="PROSITE" id="PS51898"/>
    </source>
</evidence>
<dbReference type="InterPro" id="IPR002104">
    <property type="entry name" value="Integrase_catalytic"/>
</dbReference>
<dbReference type="InterPro" id="IPR011010">
    <property type="entry name" value="DNA_brk_join_enz"/>
</dbReference>
<dbReference type="InterPro" id="IPR010998">
    <property type="entry name" value="Integrase_recombinase_N"/>
</dbReference>
<dbReference type="GO" id="GO:0006310">
    <property type="term" value="P:DNA recombination"/>
    <property type="evidence" value="ECO:0007669"/>
    <property type="project" value="UniProtKB-KW"/>
</dbReference>
<dbReference type="InterPro" id="IPR004107">
    <property type="entry name" value="Integrase_SAM-like_N"/>
</dbReference>
<comment type="similarity">
    <text evidence="1">Belongs to the 'phage' integrase family.</text>
</comment>
<dbReference type="Pfam" id="PF14659">
    <property type="entry name" value="Phage_int_SAM_3"/>
    <property type="match status" value="1"/>
</dbReference>
<evidence type="ECO:0000256" key="3">
    <source>
        <dbReference type="ARBA" id="ARBA00023125"/>
    </source>
</evidence>
<dbReference type="PROSITE" id="PS51898">
    <property type="entry name" value="TYR_RECOMBINASE"/>
    <property type="match status" value="1"/>
</dbReference>
<dbReference type="PANTHER" id="PTHR30349">
    <property type="entry name" value="PHAGE INTEGRASE-RELATED"/>
    <property type="match status" value="1"/>
</dbReference>
<accession>A0A2S9YLM6</accession>
<evidence type="ECO:0000256" key="2">
    <source>
        <dbReference type="ARBA" id="ARBA00022908"/>
    </source>
</evidence>
<name>A0A2S9YLM6_9BACT</name>
<feature type="domain" description="Tyr recombinase" evidence="7">
    <location>
        <begin position="175"/>
        <end position="355"/>
    </location>
</feature>
<dbReference type="AlphaFoldDB" id="A0A2S9YLM6"/>
<dbReference type="Proteomes" id="UP000238823">
    <property type="component" value="Unassembled WGS sequence"/>
</dbReference>
<keyword evidence="3 5" id="KW-0238">DNA-binding</keyword>
<dbReference type="OrthoDB" id="9789256at2"/>
<evidence type="ECO:0000256" key="1">
    <source>
        <dbReference type="ARBA" id="ARBA00008857"/>
    </source>
</evidence>
<dbReference type="EMBL" id="PVNL01000086">
    <property type="protein sequence ID" value="PRQ05999.1"/>
    <property type="molecule type" value="Genomic_DNA"/>
</dbReference>
<dbReference type="PROSITE" id="PS51900">
    <property type="entry name" value="CB"/>
    <property type="match status" value="1"/>
</dbReference>
<dbReference type="RefSeq" id="WP_106091200.1">
    <property type="nucleotide sequence ID" value="NZ_PVNL01000086.1"/>
</dbReference>
<evidence type="ECO:0000256" key="5">
    <source>
        <dbReference type="PROSITE-ProRule" id="PRU01248"/>
    </source>
</evidence>
<keyword evidence="4" id="KW-0233">DNA recombination</keyword>
<dbReference type="GO" id="GO:0015074">
    <property type="term" value="P:DNA integration"/>
    <property type="evidence" value="ECO:0007669"/>
    <property type="project" value="UniProtKB-KW"/>
</dbReference>